<dbReference type="GO" id="GO:0009507">
    <property type="term" value="C:chloroplast"/>
    <property type="evidence" value="ECO:0007669"/>
    <property type="project" value="TreeGrafter"/>
</dbReference>
<dbReference type="AlphaFoldDB" id="A0A8J5XSE2"/>
<dbReference type="PANTHER" id="PTHR34943">
    <property type="match status" value="1"/>
</dbReference>
<dbReference type="Pfam" id="PF11152">
    <property type="entry name" value="CCB2_CCB4"/>
    <property type="match status" value="1"/>
</dbReference>
<keyword evidence="2" id="KW-1185">Reference proteome</keyword>
<comment type="caution">
    <text evidence="1">The sequence shown here is derived from an EMBL/GenBank/DDBJ whole genome shotgun (WGS) entry which is preliminary data.</text>
</comment>
<dbReference type="Proteomes" id="UP000751190">
    <property type="component" value="Unassembled WGS sequence"/>
</dbReference>
<evidence type="ECO:0008006" key="3">
    <source>
        <dbReference type="Google" id="ProtNLM"/>
    </source>
</evidence>
<dbReference type="InterPro" id="IPR021325">
    <property type="entry name" value="CCB2/CCB4"/>
</dbReference>
<dbReference type="GO" id="GO:0010190">
    <property type="term" value="P:cytochrome b6f complex assembly"/>
    <property type="evidence" value="ECO:0007669"/>
    <property type="project" value="TreeGrafter"/>
</dbReference>
<evidence type="ECO:0000313" key="1">
    <source>
        <dbReference type="EMBL" id="KAG8467622.1"/>
    </source>
</evidence>
<evidence type="ECO:0000313" key="2">
    <source>
        <dbReference type="Proteomes" id="UP000751190"/>
    </source>
</evidence>
<sequence length="432" mass="45535">MRMSDGGDGGSPNPVALGARALRSPAASLGVTSVLLSVLVGNRFAMDEVANSQSRSDLLAVAAAASLVLHALASLDIESRVAEPQQLVGARVACELDTAGIGAARLGEFLTWLAESLAACTPTSSILIYDRARGRTLLRAGVMGPAPSVAPGPILDKCLTVDRARGTYLASLQNYPGKIEFSYLPPNTQCVLVQPYGDGAGAIILGANASRIYTNKHLTWVQLLADRLSSELGLRSASEPEAAALDEIKELRAQLAAIDVSIGSVGDELREVKRRVRQRARAAHTLRTSARHRTEISHVLAGASTPADVPPPKRAVVRAFVCGDDVAAGFRRPQEAHSEKPPRPLRQHEETHRRIFGDGGVPTGRAQPAITRVITPRDGWPDVALRKAKRVATVRGTAVVHTLPAADGGRARANALQRGGATGASRRALAAE</sequence>
<dbReference type="PANTHER" id="PTHR34943:SF2">
    <property type="entry name" value="PROTEIN COFACTOR ASSEMBLY OF COMPLEX C SUBUNIT B CCB4, CHLOROPLASTIC"/>
    <property type="match status" value="1"/>
</dbReference>
<reference evidence="1" key="1">
    <citation type="submission" date="2021-05" db="EMBL/GenBank/DDBJ databases">
        <title>The genome of the haptophyte Pavlova lutheri (Diacronema luteri, Pavlovales) - a model for lipid biosynthesis in eukaryotic algae.</title>
        <authorList>
            <person name="Hulatt C.J."/>
            <person name="Posewitz M.C."/>
        </authorList>
    </citation>
    <scope>NUCLEOTIDE SEQUENCE</scope>
    <source>
        <strain evidence="1">NIVA-4/92</strain>
    </source>
</reference>
<proteinExistence type="predicted"/>
<dbReference type="InterPro" id="IPR044705">
    <property type="entry name" value="CCB4"/>
</dbReference>
<dbReference type="OrthoDB" id="439612at2759"/>
<name>A0A8J5XSE2_DIALT</name>
<dbReference type="EMBL" id="JAGTXO010000005">
    <property type="protein sequence ID" value="KAG8467622.1"/>
    <property type="molecule type" value="Genomic_DNA"/>
</dbReference>
<organism evidence="1 2">
    <name type="scientific">Diacronema lutheri</name>
    <name type="common">Unicellular marine alga</name>
    <name type="synonym">Monochrysis lutheri</name>
    <dbReference type="NCBI Taxonomy" id="2081491"/>
    <lineage>
        <taxon>Eukaryota</taxon>
        <taxon>Haptista</taxon>
        <taxon>Haptophyta</taxon>
        <taxon>Pavlovophyceae</taxon>
        <taxon>Pavlovales</taxon>
        <taxon>Pavlovaceae</taxon>
        <taxon>Diacronema</taxon>
    </lineage>
</organism>
<accession>A0A8J5XSE2</accession>
<gene>
    <name evidence="1" type="ORF">KFE25_006674</name>
</gene>
<protein>
    <recommendedName>
        <fullName evidence="3">GAF domain-containing protein</fullName>
    </recommendedName>
</protein>